<evidence type="ECO:0000256" key="2">
    <source>
        <dbReference type="ARBA" id="ARBA00004514"/>
    </source>
</evidence>
<dbReference type="GO" id="GO:0006623">
    <property type="term" value="P:protein targeting to vacuole"/>
    <property type="evidence" value="ECO:0007669"/>
    <property type="project" value="InterPro"/>
</dbReference>
<dbReference type="InterPro" id="IPR011990">
    <property type="entry name" value="TPR-like_helical_dom_sf"/>
</dbReference>
<evidence type="ECO:0000256" key="10">
    <source>
        <dbReference type="ARBA" id="ARBA00022771"/>
    </source>
</evidence>
<evidence type="ECO:0000256" key="13">
    <source>
        <dbReference type="ARBA" id="ARBA00023006"/>
    </source>
</evidence>
<dbReference type="Gene3D" id="1.25.40.10">
    <property type="entry name" value="Tetratricopeptide repeat domain"/>
    <property type="match status" value="1"/>
</dbReference>
<dbReference type="CDD" id="cd16690">
    <property type="entry name" value="RING-H2_Vps41"/>
    <property type="match status" value="1"/>
</dbReference>
<evidence type="ECO:0000313" key="24">
    <source>
        <dbReference type="Ensembl" id="ENSCCRP00015080395.1"/>
    </source>
</evidence>
<dbReference type="InterPro" id="IPR057779">
    <property type="entry name" value="Znf_RING_Vps41"/>
</dbReference>
<dbReference type="GO" id="GO:0008270">
    <property type="term" value="F:zinc ion binding"/>
    <property type="evidence" value="ECO:0007669"/>
    <property type="project" value="UniProtKB-KW"/>
</dbReference>
<comment type="function">
    <text evidence="20">Plays a role in vesicle-mediated protein trafficking to lysosomal compartments including the endocytic membrane transport pathways.</text>
</comment>
<keyword evidence="15" id="KW-0472">Membrane</keyword>
<keyword evidence="16 20" id="KW-0458">Lysosome</keyword>
<evidence type="ECO:0000313" key="25">
    <source>
        <dbReference type="Proteomes" id="UP000694700"/>
    </source>
</evidence>
<feature type="domain" description="RING-type" evidence="23">
    <location>
        <begin position="759"/>
        <end position="807"/>
    </location>
</feature>
<dbReference type="PROSITE" id="PS50089">
    <property type="entry name" value="ZF_RING_2"/>
    <property type="match status" value="1"/>
</dbReference>
<evidence type="ECO:0000256" key="1">
    <source>
        <dbReference type="ARBA" id="ARBA00004220"/>
    </source>
</evidence>
<keyword evidence="10 21" id="KW-0863">Zinc-finger</keyword>
<dbReference type="InterPro" id="IPR016902">
    <property type="entry name" value="Vps41"/>
</dbReference>
<dbReference type="GO" id="GO:0005829">
    <property type="term" value="C:cytosol"/>
    <property type="evidence" value="ECO:0007669"/>
    <property type="project" value="UniProtKB-SubCell"/>
</dbReference>
<dbReference type="PANTHER" id="PTHR12616:SF1">
    <property type="entry name" value="VACUOLAR PROTEIN SORTING-ASSOCIATED PROTEIN 41 HOMOLOG"/>
    <property type="match status" value="1"/>
</dbReference>
<dbReference type="GO" id="GO:0030897">
    <property type="term" value="C:HOPS complex"/>
    <property type="evidence" value="ECO:0007669"/>
    <property type="project" value="UniProtKB-UniRule"/>
</dbReference>
<dbReference type="FunFam" id="1.25.40.10:FF:000247">
    <property type="entry name" value="Vacuolar protein sorting-associated protein 41 homolog"/>
    <property type="match status" value="1"/>
</dbReference>
<dbReference type="GO" id="GO:0030136">
    <property type="term" value="C:clathrin-coated vesicle"/>
    <property type="evidence" value="ECO:0007669"/>
    <property type="project" value="UniProtKB-SubCell"/>
</dbReference>
<accession>A0A8C1XIG8</accession>
<dbReference type="InterPro" id="IPR036322">
    <property type="entry name" value="WD40_repeat_dom_sf"/>
</dbReference>
<evidence type="ECO:0000256" key="7">
    <source>
        <dbReference type="ARBA" id="ARBA00022490"/>
    </source>
</evidence>
<evidence type="ECO:0000256" key="5">
    <source>
        <dbReference type="ARBA" id="ARBA00009582"/>
    </source>
</evidence>
<evidence type="ECO:0000256" key="12">
    <source>
        <dbReference type="ARBA" id="ARBA00022927"/>
    </source>
</evidence>
<name>A0A8C1XIG8_CYPCA</name>
<protein>
    <recommendedName>
        <fullName evidence="19 20">Vacuolar protein sorting-associated protein 41 homolog</fullName>
    </recommendedName>
</protein>
<dbReference type="InterPro" id="IPR001841">
    <property type="entry name" value="Znf_RING"/>
</dbReference>
<keyword evidence="6 20" id="KW-0813">Transport</keyword>
<dbReference type="SMART" id="SM00299">
    <property type="entry name" value="CLH"/>
    <property type="match status" value="1"/>
</dbReference>
<dbReference type="PROSITE" id="PS50236">
    <property type="entry name" value="CHCR"/>
    <property type="match status" value="1"/>
</dbReference>
<comment type="similarity">
    <text evidence="5 20">Belongs to the VPS41 family.</text>
</comment>
<dbReference type="Pfam" id="PF23555">
    <property type="entry name" value="zf-RING_Vps41"/>
    <property type="match status" value="1"/>
</dbReference>
<proteinExistence type="inferred from homology"/>
<keyword evidence="13" id="KW-0072">Autophagy</keyword>
<evidence type="ECO:0000259" key="23">
    <source>
        <dbReference type="PROSITE" id="PS50089"/>
    </source>
</evidence>
<keyword evidence="8" id="KW-0479">Metal-binding</keyword>
<keyword evidence="7" id="KW-0963">Cytoplasm</keyword>
<dbReference type="GO" id="GO:0016236">
    <property type="term" value="P:macroautophagy"/>
    <property type="evidence" value="ECO:0007669"/>
    <property type="project" value="TreeGrafter"/>
</dbReference>
<evidence type="ECO:0000256" key="17">
    <source>
        <dbReference type="ARBA" id="ARBA00023329"/>
    </source>
</evidence>
<keyword evidence="12 20" id="KW-0653">Protein transport</keyword>
<dbReference type="InterPro" id="IPR045111">
    <property type="entry name" value="Vps41/Vps8"/>
</dbReference>
<evidence type="ECO:0000256" key="22">
    <source>
        <dbReference type="PROSITE-ProRule" id="PRU01006"/>
    </source>
</evidence>
<dbReference type="Pfam" id="PF23556">
    <property type="entry name" value="TPR_Vps41"/>
    <property type="match status" value="1"/>
</dbReference>
<evidence type="ECO:0000256" key="3">
    <source>
        <dbReference type="ARBA" id="ARBA00004601"/>
    </source>
</evidence>
<keyword evidence="11" id="KW-0862">Zinc</keyword>
<keyword evidence="17 20" id="KW-0968">Cytoplasmic vesicle</keyword>
<dbReference type="InterPro" id="IPR015943">
    <property type="entry name" value="WD40/YVTN_repeat-like_dom_sf"/>
</dbReference>
<evidence type="ECO:0000256" key="20">
    <source>
        <dbReference type="PIRNR" id="PIRNR028921"/>
    </source>
</evidence>
<dbReference type="GO" id="GO:0009267">
    <property type="term" value="P:cellular response to starvation"/>
    <property type="evidence" value="ECO:0007669"/>
    <property type="project" value="TreeGrafter"/>
</dbReference>
<dbReference type="InterPro" id="IPR000547">
    <property type="entry name" value="Clathrin_H-chain/VPS_repeat"/>
</dbReference>
<dbReference type="Pfam" id="PF23411">
    <property type="entry name" value="Beta-prop_Vps41"/>
    <property type="match status" value="1"/>
</dbReference>
<organism evidence="24 25">
    <name type="scientific">Cyprinus carpio</name>
    <name type="common">Common carp</name>
    <dbReference type="NCBI Taxonomy" id="7962"/>
    <lineage>
        <taxon>Eukaryota</taxon>
        <taxon>Metazoa</taxon>
        <taxon>Chordata</taxon>
        <taxon>Craniata</taxon>
        <taxon>Vertebrata</taxon>
        <taxon>Euteleostomi</taxon>
        <taxon>Actinopterygii</taxon>
        <taxon>Neopterygii</taxon>
        <taxon>Teleostei</taxon>
        <taxon>Ostariophysi</taxon>
        <taxon>Cypriniformes</taxon>
        <taxon>Cyprinidae</taxon>
        <taxon>Cyprininae</taxon>
        <taxon>Cyprinus</taxon>
    </lineage>
</organism>
<sequence>ETTHTNTHSHIHFLALGTHFGKVYLLDIQGNVTQKFEISLVKINQISLDESGDHVGICSEDGKVQVFGLYTREGFHENFDCPIKVVALHPQFSKSNNKQFVTGGNKLLLYERNWLNRWKTSVLHEGEGNITNVKWRANLIAWANNLGVKIYDIGSKQRITNVLRDNTSLRPDMYPCSLCWKNNTTLIIGWGSSVKICVVKERDPTEIRDLPSRYVEIVSAFETEFFISGLAPLADQLVTLYYVKENSEHMEEEFRTRPRLDIIQPLAEGCEEISSDALTVRNFQENQCRDYRLEHSEGESLFYIISPKDIVVAKERDQDDHIDWLLEKKKYEEALMAAEISFKNIKRHDKIGMAYINHLVERGDYDAAARKCQKVLGKNMDLWENEVYRFKTIGQLKAISQYLPRGDLRLRPAIYEMILHEFLKTDYEVCFKFAFLLLFLTQGFATLIREWPGELYNNMAIVQAVNEHLKKDPTNSMLLTTLAELYTYDQRYDRALEIYLKLRHKDVYQLIHKHNLFSSIKDKIVLLMDFDKEKAVDMLLDNEDKISMDKVVEELKDRPELLHVYLHKLFKRDHHKGQKYHERQISLYAEFDRPNLLPFLRESMHCPLEKALEICQQRHFVEETVFLLSRMGNCRRALQMIMEELADVDKAIEFAKEQDDRELWEDLISYSIDKPPFITGLLNNIGTHVDPILLIHRIKEGMEIPNLRDSLVKILQDYNLQILLREGCKKILVADSLSLLQRMHRTQKRGVRVDEENICESCHTPILPSDTAQAFGVVVFHCRHMFHKECLPSPGNVPGIQYCNICSAKRRGPGSGILEMKK</sequence>
<evidence type="ECO:0000256" key="16">
    <source>
        <dbReference type="ARBA" id="ARBA00023228"/>
    </source>
</evidence>
<dbReference type="Proteomes" id="UP000694700">
    <property type="component" value="Unplaced"/>
</dbReference>
<keyword evidence="14 20" id="KW-0333">Golgi apparatus</keyword>
<evidence type="ECO:0000256" key="14">
    <source>
        <dbReference type="ARBA" id="ARBA00023034"/>
    </source>
</evidence>
<reference evidence="24" key="1">
    <citation type="submission" date="2025-08" db="UniProtKB">
        <authorList>
            <consortium name="Ensembl"/>
        </authorList>
    </citation>
    <scope>IDENTIFICATION</scope>
</reference>
<evidence type="ECO:0000256" key="9">
    <source>
        <dbReference type="ARBA" id="ARBA00022753"/>
    </source>
</evidence>
<dbReference type="GO" id="GO:0005794">
    <property type="term" value="C:Golgi apparatus"/>
    <property type="evidence" value="ECO:0007669"/>
    <property type="project" value="UniProtKB-SubCell"/>
</dbReference>
<dbReference type="SUPFAM" id="SSF50978">
    <property type="entry name" value="WD40 repeat-like"/>
    <property type="match status" value="1"/>
</dbReference>
<evidence type="ECO:0000256" key="4">
    <source>
        <dbReference type="ARBA" id="ARBA00004633"/>
    </source>
</evidence>
<dbReference type="Gene3D" id="2.130.10.10">
    <property type="entry name" value="YVTN repeat-like/Quinoprotein amine dehydrogenase"/>
    <property type="match status" value="1"/>
</dbReference>
<dbReference type="GO" id="GO:0005765">
    <property type="term" value="C:lysosomal membrane"/>
    <property type="evidence" value="ECO:0007669"/>
    <property type="project" value="UniProtKB-SubCell"/>
</dbReference>
<evidence type="ECO:0000256" key="18">
    <source>
        <dbReference type="ARBA" id="ARBA00023765"/>
    </source>
</evidence>
<dbReference type="GO" id="GO:0034058">
    <property type="term" value="P:endosomal vesicle fusion"/>
    <property type="evidence" value="ECO:0007669"/>
    <property type="project" value="UniProtKB-UniRule"/>
</dbReference>
<dbReference type="FunFam" id="2.130.10.10:FF:000107">
    <property type="entry name" value="Vacuolar protein sorting-associated protein 41 homolog"/>
    <property type="match status" value="1"/>
</dbReference>
<evidence type="ECO:0000256" key="19">
    <source>
        <dbReference type="ARBA" id="ARBA00029538"/>
    </source>
</evidence>
<dbReference type="Ensembl" id="ENSCCRT00015083025.1">
    <property type="protein sequence ID" value="ENSCCRP00015080395.1"/>
    <property type="gene ID" value="ENSCCRG00015031556.1"/>
</dbReference>
<evidence type="ECO:0000256" key="6">
    <source>
        <dbReference type="ARBA" id="ARBA00022448"/>
    </source>
</evidence>
<keyword evidence="9 20" id="KW-0967">Endosome</keyword>
<feature type="repeat" description="CHCR" evidence="22">
    <location>
        <begin position="536"/>
        <end position="680"/>
    </location>
</feature>
<dbReference type="SUPFAM" id="SSF48452">
    <property type="entry name" value="TPR-like"/>
    <property type="match status" value="1"/>
</dbReference>
<comment type="subcellular location">
    <subcellularLocation>
        <location evidence="2">Cytoplasm</location>
        <location evidence="2">Cytosol</location>
    </subcellularLocation>
    <subcellularLocation>
        <location evidence="1 20">Early endosome membrane</location>
        <topology evidence="1 20">Peripheral membrane protein</topology>
    </subcellularLocation>
    <subcellularLocation>
        <location evidence="20">Endosome membrane</location>
        <topology evidence="20">Peripheral membrane protein</topology>
    </subcellularLocation>
    <subcellularLocation>
        <location evidence="4 20">Late endosome membrane</location>
        <topology evidence="4 20">Peripheral membrane protein</topology>
    </subcellularLocation>
    <subcellularLocation>
        <location evidence="18 20">Lysosome membrane</location>
        <topology evidence="18 20">Peripheral membrane protein</topology>
    </subcellularLocation>
    <subcellularLocation>
        <location evidence="3 20">Golgi apparatus</location>
        <location evidence="3 20">trans-Golgi network</location>
    </subcellularLocation>
    <subcellularLocation>
        <location evidence="20">Cytoplasmic vesicle</location>
        <location evidence="20">Clathrin-coated vesicle</location>
    </subcellularLocation>
</comment>
<evidence type="ECO:0000256" key="21">
    <source>
        <dbReference type="PROSITE-ProRule" id="PRU00175"/>
    </source>
</evidence>
<dbReference type="AlphaFoldDB" id="A0A8C1XIG8"/>
<dbReference type="PANTHER" id="PTHR12616">
    <property type="entry name" value="VACUOLAR PROTEIN SORTING VPS41"/>
    <property type="match status" value="1"/>
</dbReference>
<evidence type="ECO:0000256" key="11">
    <source>
        <dbReference type="ARBA" id="ARBA00022833"/>
    </source>
</evidence>
<evidence type="ECO:0000256" key="15">
    <source>
        <dbReference type="ARBA" id="ARBA00023136"/>
    </source>
</evidence>
<dbReference type="PIRSF" id="PIRSF028921">
    <property type="entry name" value="VPS41"/>
    <property type="match status" value="1"/>
</dbReference>
<dbReference type="InterPro" id="IPR057780">
    <property type="entry name" value="Beta-prop_Vps41"/>
</dbReference>
<dbReference type="GO" id="GO:0031902">
    <property type="term" value="C:late endosome membrane"/>
    <property type="evidence" value="ECO:0007669"/>
    <property type="project" value="UniProtKB-SubCell"/>
</dbReference>
<dbReference type="GO" id="GO:0031901">
    <property type="term" value="C:early endosome membrane"/>
    <property type="evidence" value="ECO:0007669"/>
    <property type="project" value="UniProtKB-SubCell"/>
</dbReference>
<evidence type="ECO:0000256" key="8">
    <source>
        <dbReference type="ARBA" id="ARBA00022723"/>
    </source>
</evidence>